<dbReference type="Pfam" id="PF01313">
    <property type="entry name" value="Bac_export_3"/>
    <property type="match status" value="1"/>
</dbReference>
<evidence type="ECO:0000256" key="6">
    <source>
        <dbReference type="ARBA" id="ARBA00022989"/>
    </source>
</evidence>
<dbReference type="EMBL" id="LWQU01000127">
    <property type="protein sequence ID" value="OAN52925.1"/>
    <property type="molecule type" value="Genomic_DNA"/>
</dbReference>
<keyword evidence="4 9" id="KW-1003">Cell membrane</keyword>
<dbReference type="AlphaFoldDB" id="A0A178MT07"/>
<evidence type="ECO:0000256" key="7">
    <source>
        <dbReference type="ARBA" id="ARBA00023136"/>
    </source>
</evidence>
<dbReference type="InterPro" id="IPR002191">
    <property type="entry name" value="Bac_export_3"/>
</dbReference>
<keyword evidence="11" id="KW-1185">Reference proteome</keyword>
<dbReference type="PIRSF" id="PIRSF004669">
    <property type="entry name" value="FliQ"/>
    <property type="match status" value="1"/>
</dbReference>
<dbReference type="GO" id="GO:0044780">
    <property type="term" value="P:bacterial-type flagellum assembly"/>
    <property type="evidence" value="ECO:0007669"/>
    <property type="project" value="InterPro"/>
</dbReference>
<accession>A0A178MT07</accession>
<comment type="subcellular location">
    <subcellularLocation>
        <location evidence="1 9">Cell membrane</location>
        <topology evidence="1">Multi-pass membrane protein</topology>
    </subcellularLocation>
    <subcellularLocation>
        <location evidence="9">Bacterial flagellum basal body</location>
    </subcellularLocation>
</comment>
<comment type="function">
    <text evidence="9">Role in flagellar biosynthesis.</text>
</comment>
<evidence type="ECO:0000256" key="9">
    <source>
        <dbReference type="RuleBase" id="RU364090"/>
    </source>
</evidence>
<keyword evidence="5 9" id="KW-0812">Transmembrane</keyword>
<protein>
    <recommendedName>
        <fullName evidence="3 9">Flagellar biosynthetic protein FliQ</fullName>
    </recommendedName>
</protein>
<feature type="transmembrane region" description="Helical" evidence="9">
    <location>
        <begin position="14"/>
        <end position="39"/>
    </location>
</feature>
<evidence type="ECO:0000256" key="1">
    <source>
        <dbReference type="ARBA" id="ARBA00004651"/>
    </source>
</evidence>
<dbReference type="PANTHER" id="PTHR34040:SF2">
    <property type="entry name" value="FLAGELLAR BIOSYNTHETIC PROTEIN FLIQ"/>
    <property type="match status" value="1"/>
</dbReference>
<keyword evidence="10" id="KW-0966">Cell projection</keyword>
<dbReference type="Proteomes" id="UP000078543">
    <property type="component" value="Unassembled WGS sequence"/>
</dbReference>
<name>A0A178MT07_9PROT</name>
<keyword evidence="8 9" id="KW-0975">Bacterial flagellum</keyword>
<organism evidence="10 11">
    <name type="scientific">Magnetospirillum moscoviense</name>
    <dbReference type="NCBI Taxonomy" id="1437059"/>
    <lineage>
        <taxon>Bacteria</taxon>
        <taxon>Pseudomonadati</taxon>
        <taxon>Pseudomonadota</taxon>
        <taxon>Alphaproteobacteria</taxon>
        <taxon>Rhodospirillales</taxon>
        <taxon>Rhodospirillaceae</taxon>
        <taxon>Magnetospirillum</taxon>
    </lineage>
</organism>
<feature type="transmembrane region" description="Helical" evidence="9">
    <location>
        <begin position="51"/>
        <end position="70"/>
    </location>
</feature>
<keyword evidence="10" id="KW-0282">Flagellum</keyword>
<comment type="similarity">
    <text evidence="2 9">Belongs to the FliQ/MopD/SpaQ family.</text>
</comment>
<gene>
    <name evidence="9" type="primary">fliQ</name>
    <name evidence="10" type="ORF">A6A05_10195</name>
</gene>
<evidence type="ECO:0000313" key="10">
    <source>
        <dbReference type="EMBL" id="OAN52925.1"/>
    </source>
</evidence>
<dbReference type="GO" id="GO:0009306">
    <property type="term" value="P:protein secretion"/>
    <property type="evidence" value="ECO:0007669"/>
    <property type="project" value="InterPro"/>
</dbReference>
<comment type="caution">
    <text evidence="10">The sequence shown here is derived from an EMBL/GenBank/DDBJ whole genome shotgun (WGS) entry which is preliminary data.</text>
</comment>
<evidence type="ECO:0000256" key="2">
    <source>
        <dbReference type="ARBA" id="ARBA00006156"/>
    </source>
</evidence>
<proteinExistence type="inferred from homology"/>
<dbReference type="PRINTS" id="PR00952">
    <property type="entry name" value="TYPE3IMQPROT"/>
</dbReference>
<dbReference type="GO" id="GO:0005886">
    <property type="term" value="C:plasma membrane"/>
    <property type="evidence" value="ECO:0007669"/>
    <property type="project" value="UniProtKB-SubCell"/>
</dbReference>
<dbReference type="OrthoDB" id="9806440at2"/>
<dbReference type="InterPro" id="IPR006305">
    <property type="entry name" value="FliQ"/>
</dbReference>
<dbReference type="STRING" id="1437059.A6A05_10195"/>
<keyword evidence="10" id="KW-0969">Cilium</keyword>
<sequence>MTEADLIDVARETIMTLVIVAAPPLLTGLVIGLAISIIQTITQIQEMTLTFVPKVLLVFGSLILFFPFMLNTMNEFWKTILDRVIAGGN</sequence>
<evidence type="ECO:0000256" key="4">
    <source>
        <dbReference type="ARBA" id="ARBA00022475"/>
    </source>
</evidence>
<keyword evidence="7 9" id="KW-0472">Membrane</keyword>
<dbReference type="NCBIfam" id="TIGR01402">
    <property type="entry name" value="fliQ"/>
    <property type="match status" value="1"/>
</dbReference>
<keyword evidence="6 9" id="KW-1133">Transmembrane helix</keyword>
<reference evidence="10 11" key="1">
    <citation type="submission" date="2016-04" db="EMBL/GenBank/DDBJ databases">
        <title>Draft genome sequence of freshwater magnetotactic bacteria Magnetospirillum marisnigri SP-1 and Magnetospirillum moscoviense BB-1.</title>
        <authorList>
            <person name="Koziaeva V."/>
            <person name="Dziuba M.V."/>
            <person name="Ivanov T.M."/>
            <person name="Kuznetsov B."/>
            <person name="Grouzdev D.S."/>
        </authorList>
    </citation>
    <scope>NUCLEOTIDE SEQUENCE [LARGE SCALE GENOMIC DNA]</scope>
    <source>
        <strain evidence="10 11">BB-1</strain>
    </source>
</reference>
<dbReference type="PANTHER" id="PTHR34040">
    <property type="entry name" value="FLAGELLAR BIOSYNTHETIC PROTEIN FLIQ"/>
    <property type="match status" value="1"/>
</dbReference>
<evidence type="ECO:0000256" key="8">
    <source>
        <dbReference type="ARBA" id="ARBA00023143"/>
    </source>
</evidence>
<evidence type="ECO:0000313" key="11">
    <source>
        <dbReference type="Proteomes" id="UP000078543"/>
    </source>
</evidence>
<evidence type="ECO:0000256" key="3">
    <source>
        <dbReference type="ARBA" id="ARBA00021718"/>
    </source>
</evidence>
<evidence type="ECO:0000256" key="5">
    <source>
        <dbReference type="ARBA" id="ARBA00022692"/>
    </source>
</evidence>
<dbReference type="RefSeq" id="WP_068499033.1">
    <property type="nucleotide sequence ID" value="NZ_LWQU01000127.1"/>
</dbReference>
<dbReference type="GO" id="GO:0009425">
    <property type="term" value="C:bacterial-type flagellum basal body"/>
    <property type="evidence" value="ECO:0007669"/>
    <property type="project" value="UniProtKB-SubCell"/>
</dbReference>